<evidence type="ECO:0000256" key="4">
    <source>
        <dbReference type="ARBA" id="ARBA00022676"/>
    </source>
</evidence>
<comment type="similarity">
    <text evidence="3 7">Belongs to the glycosyltransferase 1 family. Bacterial/plant glycogen synthase subfamily.</text>
</comment>
<organism evidence="10 11">
    <name type="scientific">Candidatus Harrisonbacteria bacterium RIFCSPLOWO2_02_FULL_41_13b</name>
    <dbReference type="NCBI Taxonomy" id="1798409"/>
    <lineage>
        <taxon>Bacteria</taxon>
        <taxon>Candidatus Harrisoniibacteriota</taxon>
    </lineage>
</organism>
<feature type="binding site" evidence="7">
    <location>
        <position position="26"/>
    </location>
    <ligand>
        <name>ADP-alpha-D-glucose</name>
        <dbReference type="ChEBI" id="CHEBI:57498"/>
    </ligand>
</feature>
<dbReference type="Gene3D" id="3.40.50.2000">
    <property type="entry name" value="Glycogen Phosphorylase B"/>
    <property type="match status" value="2"/>
</dbReference>
<comment type="catalytic activity">
    <reaction evidence="1 7">
        <text>[(1-&gt;4)-alpha-D-glucosyl](n) + ADP-alpha-D-glucose = [(1-&gt;4)-alpha-D-glucosyl](n+1) + ADP + H(+)</text>
        <dbReference type="Rhea" id="RHEA:18189"/>
        <dbReference type="Rhea" id="RHEA-COMP:9584"/>
        <dbReference type="Rhea" id="RHEA-COMP:9587"/>
        <dbReference type="ChEBI" id="CHEBI:15378"/>
        <dbReference type="ChEBI" id="CHEBI:15444"/>
        <dbReference type="ChEBI" id="CHEBI:57498"/>
        <dbReference type="ChEBI" id="CHEBI:456216"/>
        <dbReference type="EC" id="2.4.1.21"/>
    </reaction>
</comment>
<sequence>MVLDFFKKKGVNKILFVATEAAPFAKAGGLGEVMFSLPRALEKLGYDARVMIPRYAGIDPHQFKLDMEYEGLQVPTDAKEAGQPEYLICNVRKYAAGQLPRSPVTTYFLENLEYYEQRANIYGYADDAVRWTLLSRGILEFLRRSEWKPDVIVSADWQTGFLPNYLKTVYKDDPRLNSIATVFSIHNLYYQGMFNHRFVSETDYDAGQAAIPSFFDPRLLQLNGMRRGIMYADLINTVSPTYAKEIMTEEFGELLDGLLRERRSRVYGVINAIDYKVFNAETNTNLKMQFNSGSLERRAMNKVEVQSRFGLPQEKDKFLVALVSRLTEQKGLDLLFSVIDALLKELPLQFVVLGIGDGKYMSYFQDLEKRFPGKVAANLVFDANLPHLIYAGADLILVPSKFEPCGLSQMEAMRYGAVPLVRKTGGLADTVEDYNPEKNTGTGFVFESFDSLSLVMAMTRAFESFRNPKVWRGIQGRAMEKDFSWKYSAVEYAKLFEISAKLVKRVEE</sequence>
<dbReference type="Pfam" id="PF00534">
    <property type="entry name" value="Glycos_transf_1"/>
    <property type="match status" value="1"/>
</dbReference>
<keyword evidence="5 7" id="KW-0808">Transferase</keyword>
<dbReference type="InterPro" id="IPR001296">
    <property type="entry name" value="Glyco_trans_1"/>
</dbReference>
<name>A0A1G1ZRK9_9BACT</name>
<evidence type="ECO:0000313" key="10">
    <source>
        <dbReference type="EMBL" id="OGY67358.1"/>
    </source>
</evidence>
<dbReference type="EMBL" id="MHJL01000025">
    <property type="protein sequence ID" value="OGY67358.1"/>
    <property type="molecule type" value="Genomic_DNA"/>
</dbReference>
<dbReference type="NCBIfam" id="TIGR02095">
    <property type="entry name" value="glgA"/>
    <property type="match status" value="1"/>
</dbReference>
<dbReference type="AlphaFoldDB" id="A0A1G1ZRK9"/>
<dbReference type="CDD" id="cd03791">
    <property type="entry name" value="GT5_Glycogen_synthase_DULL1-like"/>
    <property type="match status" value="1"/>
</dbReference>
<gene>
    <name evidence="7" type="primary">glgA</name>
    <name evidence="10" type="ORF">A3I24_01915</name>
</gene>
<dbReference type="UniPathway" id="UPA00164"/>
<comment type="function">
    <text evidence="2 7">Synthesizes alpha-1,4-glucan chains using ADP-glucose.</text>
</comment>
<feature type="domain" description="Glycosyl transferase family 1" evidence="8">
    <location>
        <begin position="308"/>
        <end position="463"/>
    </location>
</feature>
<dbReference type="GO" id="GO:0004373">
    <property type="term" value="F:alpha-1,4-glucan glucosyltransferase (UDP-glucose donor) activity"/>
    <property type="evidence" value="ECO:0007669"/>
    <property type="project" value="InterPro"/>
</dbReference>
<comment type="pathway">
    <text evidence="7">Glycan biosynthesis; glycogen biosynthesis.</text>
</comment>
<evidence type="ECO:0000259" key="9">
    <source>
        <dbReference type="Pfam" id="PF08323"/>
    </source>
</evidence>
<feature type="domain" description="Starch synthase catalytic" evidence="9">
    <location>
        <begin position="13"/>
        <end position="261"/>
    </location>
</feature>
<reference evidence="10 11" key="1">
    <citation type="journal article" date="2016" name="Nat. Commun.">
        <title>Thousands of microbial genomes shed light on interconnected biogeochemical processes in an aquifer system.</title>
        <authorList>
            <person name="Anantharaman K."/>
            <person name="Brown C.T."/>
            <person name="Hug L.A."/>
            <person name="Sharon I."/>
            <person name="Castelle C.J."/>
            <person name="Probst A.J."/>
            <person name="Thomas B.C."/>
            <person name="Singh A."/>
            <person name="Wilkins M.J."/>
            <person name="Karaoz U."/>
            <person name="Brodie E.L."/>
            <person name="Williams K.H."/>
            <person name="Hubbard S.S."/>
            <person name="Banfield J.F."/>
        </authorList>
    </citation>
    <scope>NUCLEOTIDE SEQUENCE [LARGE SCALE GENOMIC DNA]</scope>
</reference>
<proteinExistence type="inferred from homology"/>
<dbReference type="GO" id="GO:0009011">
    <property type="term" value="F:alpha-1,4-glucan glucosyltransferase (ADP-glucose donor) activity"/>
    <property type="evidence" value="ECO:0007669"/>
    <property type="project" value="UniProtKB-UniRule"/>
</dbReference>
<evidence type="ECO:0000256" key="5">
    <source>
        <dbReference type="ARBA" id="ARBA00022679"/>
    </source>
</evidence>
<evidence type="ECO:0000256" key="3">
    <source>
        <dbReference type="ARBA" id="ARBA00010281"/>
    </source>
</evidence>
<dbReference type="GO" id="GO:0005978">
    <property type="term" value="P:glycogen biosynthetic process"/>
    <property type="evidence" value="ECO:0007669"/>
    <property type="project" value="UniProtKB-UniRule"/>
</dbReference>
<dbReference type="PANTHER" id="PTHR45825">
    <property type="entry name" value="GRANULE-BOUND STARCH SYNTHASE 1, CHLOROPLASTIC/AMYLOPLASTIC"/>
    <property type="match status" value="1"/>
</dbReference>
<dbReference type="STRING" id="1798409.A3I24_01915"/>
<evidence type="ECO:0000256" key="1">
    <source>
        <dbReference type="ARBA" id="ARBA00001478"/>
    </source>
</evidence>
<dbReference type="HAMAP" id="MF_00484">
    <property type="entry name" value="Glycogen_synth"/>
    <property type="match status" value="1"/>
</dbReference>
<dbReference type="SUPFAM" id="SSF53756">
    <property type="entry name" value="UDP-Glycosyltransferase/glycogen phosphorylase"/>
    <property type="match status" value="1"/>
</dbReference>
<evidence type="ECO:0000313" key="11">
    <source>
        <dbReference type="Proteomes" id="UP000177690"/>
    </source>
</evidence>
<dbReference type="EC" id="2.4.1.21" evidence="7"/>
<dbReference type="InterPro" id="IPR013534">
    <property type="entry name" value="Starch_synth_cat_dom"/>
</dbReference>
<evidence type="ECO:0000256" key="6">
    <source>
        <dbReference type="ARBA" id="ARBA00023056"/>
    </source>
</evidence>
<keyword evidence="4 7" id="KW-0328">Glycosyltransferase</keyword>
<evidence type="ECO:0000256" key="2">
    <source>
        <dbReference type="ARBA" id="ARBA00002764"/>
    </source>
</evidence>
<accession>A0A1G1ZRK9</accession>
<comment type="caution">
    <text evidence="10">The sequence shown here is derived from an EMBL/GenBank/DDBJ whole genome shotgun (WGS) entry which is preliminary data.</text>
</comment>
<dbReference type="Pfam" id="PF08323">
    <property type="entry name" value="Glyco_transf_5"/>
    <property type="match status" value="1"/>
</dbReference>
<evidence type="ECO:0000259" key="8">
    <source>
        <dbReference type="Pfam" id="PF00534"/>
    </source>
</evidence>
<evidence type="ECO:0000256" key="7">
    <source>
        <dbReference type="HAMAP-Rule" id="MF_00484"/>
    </source>
</evidence>
<dbReference type="InterPro" id="IPR011835">
    <property type="entry name" value="GS/SS"/>
</dbReference>
<dbReference type="PANTHER" id="PTHR45825:SF11">
    <property type="entry name" value="ALPHA AMYLASE DOMAIN-CONTAINING PROTEIN"/>
    <property type="match status" value="1"/>
</dbReference>
<keyword evidence="6 7" id="KW-0320">Glycogen biosynthesis</keyword>
<protein>
    <recommendedName>
        <fullName evidence="7">Glycogen synthase</fullName>
        <ecNumber evidence="7">2.4.1.21</ecNumber>
    </recommendedName>
    <alternativeName>
        <fullName evidence="7">Starch [bacterial glycogen] synthase</fullName>
    </alternativeName>
</protein>
<dbReference type="Proteomes" id="UP000177690">
    <property type="component" value="Unassembled WGS sequence"/>
</dbReference>